<dbReference type="HOGENOM" id="CLU_049472_0_0_1"/>
<sequence length="310" mass="34546">MLDPGAPGVTKQMMLDWLRKNHPKSPIPSTFNKNQAAVKVREKQPEFFPDPKSDRPATFIHGDLIFGSSRIGTSGPDMRSRLPSSKETKPILPQPSREETKPSFPQPSTVPEASMDTPVKRAALPTPTIVLQNALISKNMKDKKGKKVAFLQAPTRVASKSVVDVMELTSQHDINLLRREAPAMSPLAHQIVPSPLIEQRDMLEVKPKIQPTHDLIDLSDGDLLSVGNLKINVPPLRFPTSKVKSGVDVFHEEQARAEKVDVLEASVAELLNKIECVKRQASDNMAQLEDEKWKRGKLTCILDTLIYFKF</sequence>
<name>F4RUF3_MELLP</name>
<dbReference type="KEGG" id="mlr:MELLADRAFT_89733"/>
<feature type="region of interest" description="Disordered" evidence="2">
    <location>
        <begin position="20"/>
        <end position="116"/>
    </location>
</feature>
<accession>F4RUF3</accession>
<feature type="compositionally biased region" description="Basic and acidic residues" evidence="2">
    <location>
        <begin position="39"/>
        <end position="55"/>
    </location>
</feature>
<dbReference type="VEuPathDB" id="FungiDB:MELLADRAFT_89733"/>
<dbReference type="InParanoid" id="F4RUF3"/>
<keyword evidence="4" id="KW-1185">Reference proteome</keyword>
<proteinExistence type="predicted"/>
<evidence type="ECO:0000256" key="2">
    <source>
        <dbReference type="SAM" id="MobiDB-lite"/>
    </source>
</evidence>
<dbReference type="AlphaFoldDB" id="F4RUF3"/>
<dbReference type="RefSeq" id="XP_007412718.1">
    <property type="nucleotide sequence ID" value="XM_007412656.1"/>
</dbReference>
<feature type="coiled-coil region" evidence="1">
    <location>
        <begin position="260"/>
        <end position="291"/>
    </location>
</feature>
<dbReference type="Proteomes" id="UP000001072">
    <property type="component" value="Unassembled WGS sequence"/>
</dbReference>
<gene>
    <name evidence="3" type="ORF">MELLADRAFT_89733</name>
</gene>
<dbReference type="EMBL" id="GL883121">
    <property type="protein sequence ID" value="EGG03925.1"/>
    <property type="molecule type" value="Genomic_DNA"/>
</dbReference>
<evidence type="ECO:0000256" key="1">
    <source>
        <dbReference type="SAM" id="Coils"/>
    </source>
</evidence>
<feature type="compositionally biased region" description="Basic and acidic residues" evidence="2">
    <location>
        <begin position="78"/>
        <end position="89"/>
    </location>
</feature>
<keyword evidence="1" id="KW-0175">Coiled coil</keyword>
<organism evidence="4">
    <name type="scientific">Melampsora larici-populina (strain 98AG31 / pathotype 3-4-7)</name>
    <name type="common">Poplar leaf rust fungus</name>
    <dbReference type="NCBI Taxonomy" id="747676"/>
    <lineage>
        <taxon>Eukaryota</taxon>
        <taxon>Fungi</taxon>
        <taxon>Dikarya</taxon>
        <taxon>Basidiomycota</taxon>
        <taxon>Pucciniomycotina</taxon>
        <taxon>Pucciniomycetes</taxon>
        <taxon>Pucciniales</taxon>
        <taxon>Melampsoraceae</taxon>
        <taxon>Melampsora</taxon>
    </lineage>
</organism>
<evidence type="ECO:0000313" key="3">
    <source>
        <dbReference type="EMBL" id="EGG03925.1"/>
    </source>
</evidence>
<protein>
    <submittedName>
        <fullName evidence="3">Uncharacterized protein</fullName>
    </submittedName>
</protein>
<dbReference type="GeneID" id="18935303"/>
<reference evidence="4" key="1">
    <citation type="journal article" date="2011" name="Proc. Natl. Acad. Sci. U.S.A.">
        <title>Obligate biotrophy features unraveled by the genomic analysis of rust fungi.</title>
        <authorList>
            <person name="Duplessis S."/>
            <person name="Cuomo C.A."/>
            <person name="Lin Y.-C."/>
            <person name="Aerts A."/>
            <person name="Tisserant E."/>
            <person name="Veneault-Fourrey C."/>
            <person name="Joly D.L."/>
            <person name="Hacquard S."/>
            <person name="Amselem J."/>
            <person name="Cantarel B.L."/>
            <person name="Chiu R."/>
            <person name="Coutinho P.M."/>
            <person name="Feau N."/>
            <person name="Field M."/>
            <person name="Frey P."/>
            <person name="Gelhaye E."/>
            <person name="Goldberg J."/>
            <person name="Grabherr M.G."/>
            <person name="Kodira C.D."/>
            <person name="Kohler A."/>
            <person name="Kuees U."/>
            <person name="Lindquist E.A."/>
            <person name="Lucas S.M."/>
            <person name="Mago R."/>
            <person name="Mauceli E."/>
            <person name="Morin E."/>
            <person name="Murat C."/>
            <person name="Pangilinan J.L."/>
            <person name="Park R."/>
            <person name="Pearson M."/>
            <person name="Quesneville H."/>
            <person name="Rouhier N."/>
            <person name="Sakthikumar S."/>
            <person name="Salamov A.A."/>
            <person name="Schmutz J."/>
            <person name="Selles B."/>
            <person name="Shapiro H."/>
            <person name="Tanguay P."/>
            <person name="Tuskan G.A."/>
            <person name="Henrissat B."/>
            <person name="Van de Peer Y."/>
            <person name="Rouze P."/>
            <person name="Ellis J.G."/>
            <person name="Dodds P.N."/>
            <person name="Schein J.E."/>
            <person name="Zhong S."/>
            <person name="Hamelin R.C."/>
            <person name="Grigoriev I.V."/>
            <person name="Szabo L.J."/>
            <person name="Martin F."/>
        </authorList>
    </citation>
    <scope>NUCLEOTIDE SEQUENCE [LARGE SCALE GENOMIC DNA]</scope>
    <source>
        <strain evidence="4">98AG31 / pathotype 3-4-7</strain>
    </source>
</reference>
<evidence type="ECO:0000313" key="4">
    <source>
        <dbReference type="Proteomes" id="UP000001072"/>
    </source>
</evidence>